<dbReference type="PANTHER" id="PTHR23409">
    <property type="entry name" value="RIBONUCLEOSIDE-DIPHOSPHATE REDUCTASE SMALL CHAIN"/>
    <property type="match status" value="1"/>
</dbReference>
<dbReference type="Proteomes" id="UP000887159">
    <property type="component" value="Unassembled WGS sequence"/>
</dbReference>
<dbReference type="GO" id="GO:0009263">
    <property type="term" value="P:deoxyribonucleotide biosynthetic process"/>
    <property type="evidence" value="ECO:0007669"/>
    <property type="project" value="InterPro"/>
</dbReference>
<dbReference type="GO" id="GO:0005829">
    <property type="term" value="C:cytosol"/>
    <property type="evidence" value="ECO:0007669"/>
    <property type="project" value="TreeGrafter"/>
</dbReference>
<dbReference type="EMBL" id="BMAU01021330">
    <property type="protein sequence ID" value="GFY14645.1"/>
    <property type="molecule type" value="Genomic_DNA"/>
</dbReference>
<gene>
    <name evidence="1" type="primary">F54H12.2_132</name>
    <name evidence="1" type="ORF">TNCV_4828481</name>
</gene>
<sequence>MAFILKDSPECVKSELELFNLPGTQTVIQDGQWKQFHPLSNVFDNAPVEFHISGSAEDYIDLSQTQLYVKAKIVKVDNTPITKDDTIGPVNLFLHSLFSQVDVSLNDRVVSNSSNTYPYRSYIETLLNHGYDSKTSQLTAELFYKDSDDGLKKRTEFFKESATVDMIGCIHSDLFHQDRLLLNLVDLKDVDNEAFHGVFSKSPYEFKHFNLNFIGVYVDGQPVPHNPLELDFSKDQYIRAYQTLFVGTDGMGQDRGIFISRKEYKDSNTLFGFNLSPDLCSSGEHLSLIKHSNLRLELKFSKSLEQTVCVIVFAEFENVIEINKSRNILYDFGN</sequence>
<dbReference type="AlphaFoldDB" id="A0A8X6VPJ2"/>
<accession>A0A8X6VPJ2</accession>
<name>A0A8X6VPJ2_TRICX</name>
<protein>
    <submittedName>
        <fullName evidence="1">Uncharacterized protein F54H12.2</fullName>
    </submittedName>
</protein>
<evidence type="ECO:0000313" key="2">
    <source>
        <dbReference type="Proteomes" id="UP000887159"/>
    </source>
</evidence>
<proteinExistence type="predicted"/>
<dbReference type="InterPro" id="IPR000358">
    <property type="entry name" value="RNR_small_fam"/>
</dbReference>
<comment type="caution">
    <text evidence="1">The sequence shown here is derived from an EMBL/GenBank/DDBJ whole genome shotgun (WGS) entry which is preliminary data.</text>
</comment>
<reference evidence="1" key="1">
    <citation type="submission" date="2020-08" db="EMBL/GenBank/DDBJ databases">
        <title>Multicomponent nature underlies the extraordinary mechanical properties of spider dragline silk.</title>
        <authorList>
            <person name="Kono N."/>
            <person name="Nakamura H."/>
            <person name="Mori M."/>
            <person name="Yoshida Y."/>
            <person name="Ohtoshi R."/>
            <person name="Malay A.D."/>
            <person name="Moran D.A.P."/>
            <person name="Tomita M."/>
            <person name="Numata K."/>
            <person name="Arakawa K."/>
        </authorList>
    </citation>
    <scope>NUCLEOTIDE SEQUENCE</scope>
</reference>
<dbReference type="GO" id="GO:0004748">
    <property type="term" value="F:ribonucleoside-diphosphate reductase activity, thioredoxin disulfide as acceptor"/>
    <property type="evidence" value="ECO:0007669"/>
    <property type="project" value="TreeGrafter"/>
</dbReference>
<dbReference type="PANTHER" id="PTHR23409:SF21">
    <property type="entry name" value="CAPSID PROTEIN"/>
    <property type="match status" value="1"/>
</dbReference>
<keyword evidence="2" id="KW-1185">Reference proteome</keyword>
<organism evidence="1 2">
    <name type="scientific">Trichonephila clavipes</name>
    <name type="common">Golden silk orbweaver</name>
    <name type="synonym">Nephila clavipes</name>
    <dbReference type="NCBI Taxonomy" id="2585209"/>
    <lineage>
        <taxon>Eukaryota</taxon>
        <taxon>Metazoa</taxon>
        <taxon>Ecdysozoa</taxon>
        <taxon>Arthropoda</taxon>
        <taxon>Chelicerata</taxon>
        <taxon>Arachnida</taxon>
        <taxon>Araneae</taxon>
        <taxon>Araneomorphae</taxon>
        <taxon>Entelegynae</taxon>
        <taxon>Araneoidea</taxon>
        <taxon>Nephilidae</taxon>
        <taxon>Trichonephila</taxon>
    </lineage>
</organism>
<evidence type="ECO:0000313" key="1">
    <source>
        <dbReference type="EMBL" id="GFY14645.1"/>
    </source>
</evidence>